<proteinExistence type="predicted"/>
<dbReference type="RefSeq" id="WP_227773455.1">
    <property type="nucleotide sequence ID" value="NZ_BAABKX010000018.1"/>
</dbReference>
<feature type="domain" description="DUF7344" evidence="1">
    <location>
        <begin position="12"/>
        <end position="83"/>
    </location>
</feature>
<name>A0AAV3UNE0_9EURY</name>
<gene>
    <name evidence="2" type="ORF">GCM10025751_44830</name>
</gene>
<protein>
    <recommendedName>
        <fullName evidence="1">DUF7344 domain-containing protein</fullName>
    </recommendedName>
</protein>
<dbReference type="Gene3D" id="1.10.10.10">
    <property type="entry name" value="Winged helix-like DNA-binding domain superfamily/Winged helix DNA-binding domain"/>
    <property type="match status" value="1"/>
</dbReference>
<dbReference type="Proteomes" id="UP001501729">
    <property type="component" value="Unassembled WGS sequence"/>
</dbReference>
<dbReference type="GeneID" id="68613653"/>
<evidence type="ECO:0000313" key="2">
    <source>
        <dbReference type="EMBL" id="GAA5060080.1"/>
    </source>
</evidence>
<evidence type="ECO:0000259" key="1">
    <source>
        <dbReference type="Pfam" id="PF24035"/>
    </source>
</evidence>
<dbReference type="Pfam" id="PF24035">
    <property type="entry name" value="DUF7344"/>
    <property type="match status" value="1"/>
</dbReference>
<dbReference type="AlphaFoldDB" id="A0AAV3UNE0"/>
<reference evidence="2 3" key="1">
    <citation type="journal article" date="2019" name="Int. J. Syst. Evol. Microbiol.">
        <title>The Global Catalogue of Microorganisms (GCM) 10K type strain sequencing project: providing services to taxonomists for standard genome sequencing and annotation.</title>
        <authorList>
            <consortium name="The Broad Institute Genomics Platform"/>
            <consortium name="The Broad Institute Genome Sequencing Center for Infectious Disease"/>
            <person name="Wu L."/>
            <person name="Ma J."/>
        </authorList>
    </citation>
    <scope>NUCLEOTIDE SEQUENCE [LARGE SCALE GENOMIC DNA]</scope>
    <source>
        <strain evidence="2 3">JCM 17504</strain>
    </source>
</reference>
<dbReference type="EMBL" id="BAABKX010000018">
    <property type="protein sequence ID" value="GAA5060080.1"/>
    <property type="molecule type" value="Genomic_DNA"/>
</dbReference>
<keyword evidence="3" id="KW-1185">Reference proteome</keyword>
<accession>A0AAV3UNE0</accession>
<evidence type="ECO:0000313" key="3">
    <source>
        <dbReference type="Proteomes" id="UP001501729"/>
    </source>
</evidence>
<sequence length="125" mass="14450">MKYSRYWTPLQAVRQEHRRQVLSYLETKDSDVAELDELAEQLYEEVDGITSPGKAQLTLSHTHVLKLAEHDVIEYDLRSETVRYRDGSHVEAMLAVVAAQWRRSHGGLEPVGSEATHQLYYPWVI</sequence>
<comment type="caution">
    <text evidence="2">The sequence shown here is derived from an EMBL/GenBank/DDBJ whole genome shotgun (WGS) entry which is preliminary data.</text>
</comment>
<dbReference type="InterPro" id="IPR036388">
    <property type="entry name" value="WH-like_DNA-bd_sf"/>
</dbReference>
<dbReference type="InterPro" id="IPR055768">
    <property type="entry name" value="DUF7344"/>
</dbReference>
<organism evidence="2 3">
    <name type="scientific">Haladaptatus pallidirubidus</name>
    <dbReference type="NCBI Taxonomy" id="1008152"/>
    <lineage>
        <taxon>Archaea</taxon>
        <taxon>Methanobacteriati</taxon>
        <taxon>Methanobacteriota</taxon>
        <taxon>Stenosarchaea group</taxon>
        <taxon>Halobacteria</taxon>
        <taxon>Halobacteriales</taxon>
        <taxon>Haladaptataceae</taxon>
        <taxon>Haladaptatus</taxon>
    </lineage>
</organism>